<name>A0A1I5X8D7_9PSEU</name>
<proteinExistence type="predicted"/>
<accession>A0A1I5X8D7</accession>
<protein>
    <submittedName>
        <fullName evidence="2">Uncharacterized protein</fullName>
    </submittedName>
</protein>
<gene>
    <name evidence="2" type="ORF">SAMN05421854_11087</name>
</gene>
<dbReference type="RefSeq" id="WP_143132537.1">
    <property type="nucleotide sequence ID" value="NZ_FOWC01000010.1"/>
</dbReference>
<organism evidence="2 3">
    <name type="scientific">Amycolatopsis rubida</name>
    <dbReference type="NCBI Taxonomy" id="112413"/>
    <lineage>
        <taxon>Bacteria</taxon>
        <taxon>Bacillati</taxon>
        <taxon>Actinomycetota</taxon>
        <taxon>Actinomycetes</taxon>
        <taxon>Pseudonocardiales</taxon>
        <taxon>Pseudonocardiaceae</taxon>
        <taxon>Amycolatopsis</taxon>
    </lineage>
</organism>
<reference evidence="2 3" key="1">
    <citation type="submission" date="2016-10" db="EMBL/GenBank/DDBJ databases">
        <authorList>
            <person name="de Groot N.N."/>
        </authorList>
    </citation>
    <scope>NUCLEOTIDE SEQUENCE [LARGE SCALE GENOMIC DNA]</scope>
    <source>
        <strain evidence="2 3">DSM 44637</strain>
    </source>
</reference>
<dbReference type="STRING" id="112413.SAMN05421854_11087"/>
<evidence type="ECO:0000313" key="2">
    <source>
        <dbReference type="EMBL" id="SFQ28076.1"/>
    </source>
</evidence>
<feature type="region of interest" description="Disordered" evidence="1">
    <location>
        <begin position="1"/>
        <end position="22"/>
    </location>
</feature>
<dbReference type="EMBL" id="FOWC01000010">
    <property type="protein sequence ID" value="SFQ28076.1"/>
    <property type="molecule type" value="Genomic_DNA"/>
</dbReference>
<evidence type="ECO:0000256" key="1">
    <source>
        <dbReference type="SAM" id="MobiDB-lite"/>
    </source>
</evidence>
<dbReference type="Proteomes" id="UP000199137">
    <property type="component" value="Unassembled WGS sequence"/>
</dbReference>
<evidence type="ECO:0000313" key="3">
    <source>
        <dbReference type="Proteomes" id="UP000199137"/>
    </source>
</evidence>
<sequence>MPRDARALTRAARKRSAEKKIPYQDARDDAIQIHGLMESEGLSWSDAEYFYDTPGPLSTGADEPDWDDPDPDRLIWCRECGAGAAPYDECECPNPRR</sequence>
<dbReference type="AlphaFoldDB" id="A0A1I5X8D7"/>